<accession>A0ABS5JWG1</accession>
<evidence type="ECO:0000256" key="3">
    <source>
        <dbReference type="ARBA" id="ARBA00023004"/>
    </source>
</evidence>
<keyword evidence="1 5" id="KW-0004">4Fe-4S</keyword>
<feature type="binding site" evidence="5">
    <location>
        <position position="167"/>
    </location>
    <ligand>
        <name>(2E)-4-hydroxy-3-methylbut-2-enyl diphosphate</name>
        <dbReference type="ChEBI" id="CHEBI:128753"/>
    </ligand>
</feature>
<evidence type="ECO:0000256" key="5">
    <source>
        <dbReference type="HAMAP-Rule" id="MF_00191"/>
    </source>
</evidence>
<feature type="binding site" evidence="5">
    <location>
        <position position="129"/>
    </location>
    <ligand>
        <name>(2E)-4-hydroxy-3-methylbut-2-enyl diphosphate</name>
        <dbReference type="ChEBI" id="CHEBI:128753"/>
    </ligand>
</feature>
<dbReference type="EC" id="1.17.7.4" evidence="5"/>
<feature type="binding site" evidence="5">
    <location>
        <position position="97"/>
    </location>
    <ligand>
        <name>[4Fe-4S] cluster</name>
        <dbReference type="ChEBI" id="CHEBI:49883"/>
    </ligand>
</feature>
<comment type="catalytic activity">
    <reaction evidence="5">
        <text>dimethylallyl diphosphate + 2 oxidized [2Fe-2S]-[ferredoxin] + H2O = (2E)-4-hydroxy-3-methylbut-2-enyl diphosphate + 2 reduced [2Fe-2S]-[ferredoxin] + 2 H(+)</text>
        <dbReference type="Rhea" id="RHEA:24825"/>
        <dbReference type="Rhea" id="RHEA-COMP:10000"/>
        <dbReference type="Rhea" id="RHEA-COMP:10001"/>
        <dbReference type="ChEBI" id="CHEBI:15377"/>
        <dbReference type="ChEBI" id="CHEBI:15378"/>
        <dbReference type="ChEBI" id="CHEBI:33737"/>
        <dbReference type="ChEBI" id="CHEBI:33738"/>
        <dbReference type="ChEBI" id="CHEBI:57623"/>
        <dbReference type="ChEBI" id="CHEBI:128753"/>
        <dbReference type="EC" id="1.17.7.4"/>
    </reaction>
</comment>
<comment type="caution">
    <text evidence="6">The sequence shown here is derived from an EMBL/GenBank/DDBJ whole genome shotgun (WGS) entry which is preliminary data.</text>
</comment>
<name>A0ABS5JWG1_9BACT</name>
<keyword evidence="7" id="KW-1185">Reference proteome</keyword>
<evidence type="ECO:0000256" key="2">
    <source>
        <dbReference type="ARBA" id="ARBA00022723"/>
    </source>
</evidence>
<dbReference type="PANTHER" id="PTHR30426">
    <property type="entry name" value="4-HYDROXY-3-METHYLBUT-2-ENYL DIPHOSPHATE REDUCTASE"/>
    <property type="match status" value="1"/>
</dbReference>
<feature type="binding site" evidence="5">
    <location>
        <position position="13"/>
    </location>
    <ligand>
        <name>[4Fe-4S] cluster</name>
        <dbReference type="ChEBI" id="CHEBI:49883"/>
    </ligand>
</feature>
<protein>
    <recommendedName>
        <fullName evidence="5">4-hydroxy-3-methylbut-2-enyl diphosphate reductase</fullName>
        <shortName evidence="5">HMBPP reductase</shortName>
        <ecNumber evidence="5">1.17.7.4</ecNumber>
    </recommendedName>
</protein>
<dbReference type="NCBIfam" id="TIGR00216">
    <property type="entry name" value="ispH_lytB"/>
    <property type="match status" value="1"/>
</dbReference>
<feature type="binding site" evidence="5">
    <location>
        <position position="129"/>
    </location>
    <ligand>
        <name>isopentenyl diphosphate</name>
        <dbReference type="ChEBI" id="CHEBI:128769"/>
    </ligand>
</feature>
<evidence type="ECO:0000256" key="4">
    <source>
        <dbReference type="ARBA" id="ARBA00023014"/>
    </source>
</evidence>
<dbReference type="CDD" id="cd13944">
    <property type="entry name" value="lytB_ispH"/>
    <property type="match status" value="1"/>
</dbReference>
<feature type="binding site" evidence="5">
    <location>
        <position position="224"/>
    </location>
    <ligand>
        <name>(2E)-4-hydroxy-3-methylbut-2-enyl diphosphate</name>
        <dbReference type="ChEBI" id="CHEBI:128753"/>
    </ligand>
</feature>
<feature type="binding site" evidence="5">
    <location>
        <position position="225"/>
    </location>
    <ligand>
        <name>(2E)-4-hydroxy-3-methylbut-2-enyl diphosphate</name>
        <dbReference type="ChEBI" id="CHEBI:128753"/>
    </ligand>
</feature>
<evidence type="ECO:0000313" key="7">
    <source>
        <dbReference type="Proteomes" id="UP000708576"/>
    </source>
</evidence>
<proteinExistence type="inferred from homology"/>
<comment type="pathway">
    <text evidence="5">Isoprenoid biosynthesis; dimethylallyl diphosphate biosynthesis; dimethylallyl diphosphate from (2E)-4-hydroxy-3-methylbutenyl diphosphate: step 1/1.</text>
</comment>
<keyword evidence="5 6" id="KW-0560">Oxidoreductase</keyword>
<feature type="binding site" evidence="5">
    <location>
        <position position="41"/>
    </location>
    <ligand>
        <name>(2E)-4-hydroxy-3-methylbut-2-enyl diphosphate</name>
        <dbReference type="ChEBI" id="CHEBI:128753"/>
    </ligand>
</feature>
<feature type="binding site" evidence="5">
    <location>
        <position position="129"/>
    </location>
    <ligand>
        <name>dimethylallyl diphosphate</name>
        <dbReference type="ChEBI" id="CHEBI:57623"/>
    </ligand>
</feature>
<gene>
    <name evidence="5" type="primary">ispH</name>
    <name evidence="6" type="ORF">KEM10_11035</name>
</gene>
<feature type="binding site" evidence="5">
    <location>
        <position position="75"/>
    </location>
    <ligand>
        <name>(2E)-4-hydroxy-3-methylbut-2-enyl diphosphate</name>
        <dbReference type="ChEBI" id="CHEBI:128753"/>
    </ligand>
</feature>
<feature type="active site" description="Proton donor" evidence="5">
    <location>
        <position position="131"/>
    </location>
</feature>
<keyword evidence="4 5" id="KW-0411">Iron-sulfur</keyword>
<feature type="binding site" evidence="5">
    <location>
        <position position="75"/>
    </location>
    <ligand>
        <name>isopentenyl diphosphate</name>
        <dbReference type="ChEBI" id="CHEBI:128769"/>
    </ligand>
</feature>
<feature type="binding site" evidence="5">
    <location>
        <position position="225"/>
    </location>
    <ligand>
        <name>dimethylallyl diphosphate</name>
        <dbReference type="ChEBI" id="CHEBI:57623"/>
    </ligand>
</feature>
<dbReference type="HAMAP" id="MF_00191">
    <property type="entry name" value="IspH"/>
    <property type="match status" value="1"/>
</dbReference>
<evidence type="ECO:0000313" key="6">
    <source>
        <dbReference type="EMBL" id="MBS2098814.1"/>
    </source>
</evidence>
<dbReference type="GO" id="GO:0051745">
    <property type="term" value="F:4-hydroxy-3-methylbut-2-enyl diphosphate reductase activity"/>
    <property type="evidence" value="ECO:0007669"/>
    <property type="project" value="UniProtKB-EC"/>
</dbReference>
<organism evidence="6 7">
    <name type="scientific">Carboxylicivirga linearis</name>
    <dbReference type="NCBI Taxonomy" id="1628157"/>
    <lineage>
        <taxon>Bacteria</taxon>
        <taxon>Pseudomonadati</taxon>
        <taxon>Bacteroidota</taxon>
        <taxon>Bacteroidia</taxon>
        <taxon>Marinilabiliales</taxon>
        <taxon>Marinilabiliaceae</taxon>
        <taxon>Carboxylicivirga</taxon>
    </lineage>
</organism>
<feature type="binding site" evidence="5">
    <location>
        <position position="196"/>
    </location>
    <ligand>
        <name>[4Fe-4S] cluster</name>
        <dbReference type="ChEBI" id="CHEBI:49883"/>
    </ligand>
</feature>
<keyword evidence="2 5" id="KW-0479">Metal-binding</keyword>
<feature type="binding site" evidence="5">
    <location>
        <position position="269"/>
    </location>
    <ligand>
        <name>dimethylallyl diphosphate</name>
        <dbReference type="ChEBI" id="CHEBI:57623"/>
    </ligand>
</feature>
<feature type="binding site" evidence="5">
    <location>
        <position position="226"/>
    </location>
    <ligand>
        <name>(2E)-4-hydroxy-3-methylbut-2-enyl diphosphate</name>
        <dbReference type="ChEBI" id="CHEBI:128753"/>
    </ligand>
</feature>
<comment type="function">
    <text evidence="5">Catalyzes the conversion of 1-hydroxy-2-methyl-2-(E)-butenyl 4-diphosphate (HMBPP) into a mixture of isopentenyl diphosphate (IPP) and dimethylallyl diphosphate (DMAPP). Acts in the terminal step of the DOXP/MEP pathway for isoprenoid precursor biosynthesis.</text>
</comment>
<comment type="similarity">
    <text evidence="5">Belongs to the IspH family.</text>
</comment>
<feature type="binding site" evidence="5">
    <location>
        <position position="75"/>
    </location>
    <ligand>
        <name>dimethylallyl diphosphate</name>
        <dbReference type="ChEBI" id="CHEBI:57623"/>
    </ligand>
</feature>
<reference evidence="6 7" key="1">
    <citation type="journal article" date="2015" name="Int. J. Syst. Evol. Microbiol.">
        <title>Carboxylicivirga linearis sp. nov., isolated from a sea cucumber culture pond.</title>
        <authorList>
            <person name="Wang F.Q."/>
            <person name="Zhou Y.X."/>
            <person name="Lin X.Z."/>
            <person name="Chen G.J."/>
            <person name="Du Z.J."/>
        </authorList>
    </citation>
    <scope>NUCLEOTIDE SEQUENCE [LARGE SCALE GENOMIC DNA]</scope>
    <source>
        <strain evidence="6 7">FB218</strain>
    </source>
</reference>
<dbReference type="EMBL" id="JAGUCO010000006">
    <property type="protein sequence ID" value="MBS2098814.1"/>
    <property type="molecule type" value="Genomic_DNA"/>
</dbReference>
<dbReference type="PANTHER" id="PTHR30426:SF0">
    <property type="entry name" value="4-HYDROXY-3-METHYLBUT-2-ENYL DIPHOSPHATE REDUCTASE"/>
    <property type="match status" value="1"/>
</dbReference>
<comment type="pathway">
    <text evidence="5">Isoprenoid biosynthesis; isopentenyl diphosphate biosynthesis via DXP pathway; isopentenyl diphosphate from 1-deoxy-D-xylulose 5-phosphate: step 6/6.</text>
</comment>
<dbReference type="Proteomes" id="UP000708576">
    <property type="component" value="Unassembled WGS sequence"/>
</dbReference>
<dbReference type="Gene3D" id="3.40.50.11270">
    <property type="match status" value="1"/>
</dbReference>
<keyword evidence="3 5" id="KW-0408">Iron</keyword>
<dbReference type="Gene3D" id="3.40.1010.20">
    <property type="entry name" value="4-hydroxy-3-methylbut-2-enyl diphosphate reductase, catalytic domain"/>
    <property type="match status" value="2"/>
</dbReference>
<dbReference type="RefSeq" id="WP_212216056.1">
    <property type="nucleotide sequence ID" value="NZ_JAGUCO010000006.1"/>
</dbReference>
<feature type="binding site" evidence="5">
    <location>
        <position position="269"/>
    </location>
    <ligand>
        <name>isopentenyl diphosphate</name>
        <dbReference type="ChEBI" id="CHEBI:128769"/>
    </ligand>
</feature>
<feature type="binding site" evidence="5">
    <location>
        <position position="226"/>
    </location>
    <ligand>
        <name>isopentenyl diphosphate</name>
        <dbReference type="ChEBI" id="CHEBI:128769"/>
    </ligand>
</feature>
<dbReference type="InterPro" id="IPR003451">
    <property type="entry name" value="LytB/IspH"/>
</dbReference>
<dbReference type="NCBIfam" id="NF002187">
    <property type="entry name" value="PRK01045.1-1"/>
    <property type="match status" value="1"/>
</dbReference>
<sequence>MVKVEIDSHSGFCFGVRKAIDSADQILKNGTPVYCVGDIVHNDAEAERLYQSGMKIISYNQINQIKSGTVLFRAHGEPPATYQLIKKAGLQLQDETCPVVLKLQQRIKKAYQSVKEKEGQLVIFGKRGHAEVIGLEGQCEGQAIVIEKEEEIDQLDFTRPIEVFAQTTKNPDQLKCIVQLIEERKGESITWHNTTCKQVTGRVPKIKSFAQQHNVIVFVGGKKSSNAKVLFAACCEVNKHSYFVSDASELDSKWLSEARSSIGVCGATSTPLWQMEEVAESIKKFL</sequence>
<feature type="binding site" evidence="5">
    <location>
        <position position="224"/>
    </location>
    <ligand>
        <name>dimethylallyl diphosphate</name>
        <dbReference type="ChEBI" id="CHEBI:57623"/>
    </ligand>
</feature>
<dbReference type="Pfam" id="PF02401">
    <property type="entry name" value="LYTB"/>
    <property type="match status" value="1"/>
</dbReference>
<comment type="cofactor">
    <cofactor evidence="5">
        <name>[4Fe-4S] cluster</name>
        <dbReference type="ChEBI" id="CHEBI:49883"/>
    </cofactor>
    <text evidence="5">Binds 1 [4Fe-4S] cluster per subunit.</text>
</comment>
<feature type="binding site" evidence="5">
    <location>
        <position position="226"/>
    </location>
    <ligand>
        <name>dimethylallyl diphosphate</name>
        <dbReference type="ChEBI" id="CHEBI:57623"/>
    </ligand>
</feature>
<evidence type="ECO:0000256" key="1">
    <source>
        <dbReference type="ARBA" id="ARBA00022485"/>
    </source>
</evidence>
<feature type="binding site" evidence="5">
    <location>
        <position position="41"/>
    </location>
    <ligand>
        <name>isopentenyl diphosphate</name>
        <dbReference type="ChEBI" id="CHEBI:128769"/>
    </ligand>
</feature>
<keyword evidence="5" id="KW-0414">Isoprene biosynthesis</keyword>
<feature type="binding site" evidence="5">
    <location>
        <position position="269"/>
    </location>
    <ligand>
        <name>(2E)-4-hydroxy-3-methylbut-2-enyl diphosphate</name>
        <dbReference type="ChEBI" id="CHEBI:128753"/>
    </ligand>
</feature>
<feature type="binding site" evidence="5">
    <location>
        <position position="225"/>
    </location>
    <ligand>
        <name>isopentenyl diphosphate</name>
        <dbReference type="ChEBI" id="CHEBI:128769"/>
    </ligand>
</feature>
<feature type="binding site" evidence="5">
    <location>
        <position position="41"/>
    </location>
    <ligand>
        <name>dimethylallyl diphosphate</name>
        <dbReference type="ChEBI" id="CHEBI:57623"/>
    </ligand>
</feature>
<comment type="catalytic activity">
    <reaction evidence="5">
        <text>isopentenyl diphosphate + 2 oxidized [2Fe-2S]-[ferredoxin] + H2O = (2E)-4-hydroxy-3-methylbut-2-enyl diphosphate + 2 reduced [2Fe-2S]-[ferredoxin] + 2 H(+)</text>
        <dbReference type="Rhea" id="RHEA:24488"/>
        <dbReference type="Rhea" id="RHEA-COMP:10000"/>
        <dbReference type="Rhea" id="RHEA-COMP:10001"/>
        <dbReference type="ChEBI" id="CHEBI:15377"/>
        <dbReference type="ChEBI" id="CHEBI:15378"/>
        <dbReference type="ChEBI" id="CHEBI:33737"/>
        <dbReference type="ChEBI" id="CHEBI:33738"/>
        <dbReference type="ChEBI" id="CHEBI:128753"/>
        <dbReference type="ChEBI" id="CHEBI:128769"/>
        <dbReference type="EC" id="1.17.7.4"/>
    </reaction>
</comment>
<feature type="binding site" evidence="5">
    <location>
        <position position="224"/>
    </location>
    <ligand>
        <name>isopentenyl diphosphate</name>
        <dbReference type="ChEBI" id="CHEBI:128769"/>
    </ligand>
</feature>